<feature type="transmembrane region" description="Helical" evidence="1">
    <location>
        <begin position="216"/>
        <end position="236"/>
    </location>
</feature>
<evidence type="ECO:0000313" key="2">
    <source>
        <dbReference type="EMBL" id="AIF01033.1"/>
    </source>
</evidence>
<dbReference type="Gene3D" id="2.60.40.10">
    <property type="entry name" value="Immunoglobulins"/>
    <property type="match status" value="2"/>
</dbReference>
<dbReference type="AlphaFoldDB" id="A0A075GHF2"/>
<dbReference type="EMBL" id="KF900610">
    <property type="protein sequence ID" value="AIF01033.1"/>
    <property type="molecule type" value="Genomic_DNA"/>
</dbReference>
<accession>A0A075GHF2</accession>
<keyword evidence="1" id="KW-1133">Transmembrane helix</keyword>
<keyword evidence="1" id="KW-0812">Transmembrane</keyword>
<dbReference type="SUPFAM" id="SSF49265">
    <property type="entry name" value="Fibronectin type III"/>
    <property type="match status" value="1"/>
</dbReference>
<evidence type="ECO:0000256" key="1">
    <source>
        <dbReference type="SAM" id="Phobius"/>
    </source>
</evidence>
<keyword evidence="1" id="KW-0472">Membrane</keyword>
<reference evidence="2" key="1">
    <citation type="journal article" date="2014" name="Genome Biol. Evol.">
        <title>Pangenome evidence for extensive interdomain horizontal transfer affecting lineage core and shell genes in uncultured planktonic thaumarchaeota and euryarchaeota.</title>
        <authorList>
            <person name="Deschamps P."/>
            <person name="Zivanovic Y."/>
            <person name="Moreira D."/>
            <person name="Rodriguez-Valera F."/>
            <person name="Lopez-Garcia P."/>
        </authorList>
    </citation>
    <scope>NUCLEOTIDE SEQUENCE</scope>
</reference>
<protein>
    <recommendedName>
        <fullName evidence="3">Fibronectin type-III domain-containing protein</fullName>
    </recommendedName>
</protein>
<name>A0A075GHF2_9EURY</name>
<proteinExistence type="predicted"/>
<dbReference type="InterPro" id="IPR036116">
    <property type="entry name" value="FN3_sf"/>
</dbReference>
<sequence>MADSWLRDSLIWTLVLYVVAMVVLAPWGDLGAPVYDGSDPHPLEPAYGYQHHNTTVRFTWSSLSVSYELHVSNSTGAAVVSQNLTDESSYQTRRLLPDDYTWVAWYLPIDGAPAEIVATGIFTLDASAKQQLEWDAVSISYDFRLLPAPGAEQVRELAGTPALKADVEGLDEGEEYWWQVRALDSNGHATDWSLPRSIEVGTTQFLAFEVFSEWELALLLVGMILVVALQAGVFLAREERE</sequence>
<dbReference type="InterPro" id="IPR013783">
    <property type="entry name" value="Ig-like_fold"/>
</dbReference>
<evidence type="ECO:0008006" key="3">
    <source>
        <dbReference type="Google" id="ProtNLM"/>
    </source>
</evidence>
<feature type="transmembrane region" description="Helical" evidence="1">
    <location>
        <begin position="9"/>
        <end position="28"/>
    </location>
</feature>
<organism evidence="2">
    <name type="scientific">uncultured marine group II/III euryarchaeote KM3_141_A08</name>
    <dbReference type="NCBI Taxonomy" id="1457875"/>
    <lineage>
        <taxon>Archaea</taxon>
        <taxon>Methanobacteriati</taxon>
        <taxon>Methanobacteriota</taxon>
        <taxon>environmental samples</taxon>
    </lineage>
</organism>